<keyword evidence="5" id="KW-0406">Ion transport</keyword>
<keyword evidence="3 9" id="KW-0812">Transmembrane</keyword>
<evidence type="ECO:0000256" key="7">
    <source>
        <dbReference type="ARBA" id="ARBA00023303"/>
    </source>
</evidence>
<comment type="subcellular location">
    <subcellularLocation>
        <location evidence="1">Membrane</location>
        <topology evidence="1">Multi-pass membrane protein</topology>
    </subcellularLocation>
</comment>
<evidence type="ECO:0000256" key="3">
    <source>
        <dbReference type="ARBA" id="ARBA00022692"/>
    </source>
</evidence>
<feature type="region of interest" description="Disordered" evidence="8">
    <location>
        <begin position="505"/>
        <end position="559"/>
    </location>
</feature>
<evidence type="ECO:0000256" key="4">
    <source>
        <dbReference type="ARBA" id="ARBA00022989"/>
    </source>
</evidence>
<dbReference type="GO" id="GO:0015279">
    <property type="term" value="F:store-operated calcium channel activity"/>
    <property type="evidence" value="ECO:0007669"/>
    <property type="project" value="TreeGrafter"/>
</dbReference>
<reference evidence="11 12" key="1">
    <citation type="journal article" date="2024" name="Science">
        <title>Giant polyketide synthase enzymes in the biosynthesis of giant marine polyether toxins.</title>
        <authorList>
            <person name="Fallon T.R."/>
            <person name="Shende V.V."/>
            <person name="Wierzbicki I.H."/>
            <person name="Pendleton A.L."/>
            <person name="Watervoot N.F."/>
            <person name="Auber R.P."/>
            <person name="Gonzalez D.J."/>
            <person name="Wisecaver J.H."/>
            <person name="Moore B.S."/>
        </authorList>
    </citation>
    <scope>NUCLEOTIDE SEQUENCE [LARGE SCALE GENOMIC DNA]</scope>
    <source>
        <strain evidence="11 12">12B1</strain>
    </source>
</reference>
<evidence type="ECO:0000259" key="10">
    <source>
        <dbReference type="Pfam" id="PF00520"/>
    </source>
</evidence>
<feature type="compositionally biased region" description="Polar residues" evidence="8">
    <location>
        <begin position="393"/>
        <end position="404"/>
    </location>
</feature>
<dbReference type="InterPro" id="IPR002153">
    <property type="entry name" value="TRPC_channel"/>
</dbReference>
<dbReference type="SUPFAM" id="SSF48403">
    <property type="entry name" value="Ankyrin repeat"/>
    <property type="match status" value="1"/>
</dbReference>
<dbReference type="InterPro" id="IPR005821">
    <property type="entry name" value="Ion_trans_dom"/>
</dbReference>
<evidence type="ECO:0000256" key="9">
    <source>
        <dbReference type="SAM" id="Phobius"/>
    </source>
</evidence>
<dbReference type="GO" id="GO:0005886">
    <property type="term" value="C:plasma membrane"/>
    <property type="evidence" value="ECO:0007669"/>
    <property type="project" value="TreeGrafter"/>
</dbReference>
<feature type="domain" description="Ion transport" evidence="10">
    <location>
        <begin position="635"/>
        <end position="828"/>
    </location>
</feature>
<dbReference type="PANTHER" id="PTHR10117">
    <property type="entry name" value="TRANSIENT RECEPTOR POTENTIAL CHANNEL"/>
    <property type="match status" value="1"/>
</dbReference>
<dbReference type="GO" id="GO:0034703">
    <property type="term" value="C:cation channel complex"/>
    <property type="evidence" value="ECO:0007669"/>
    <property type="project" value="TreeGrafter"/>
</dbReference>
<keyword evidence="4 9" id="KW-1133">Transmembrane helix</keyword>
<proteinExistence type="predicted"/>
<dbReference type="InterPro" id="IPR036770">
    <property type="entry name" value="Ankyrin_rpt-contain_sf"/>
</dbReference>
<dbReference type="GO" id="GO:0070679">
    <property type="term" value="F:inositol 1,4,5 trisphosphate binding"/>
    <property type="evidence" value="ECO:0007669"/>
    <property type="project" value="TreeGrafter"/>
</dbReference>
<dbReference type="InterPro" id="IPR002110">
    <property type="entry name" value="Ankyrin_rpt"/>
</dbReference>
<dbReference type="Proteomes" id="UP001515480">
    <property type="component" value="Unassembled WGS sequence"/>
</dbReference>
<organism evidence="11 12">
    <name type="scientific">Prymnesium parvum</name>
    <name type="common">Toxic golden alga</name>
    <dbReference type="NCBI Taxonomy" id="97485"/>
    <lineage>
        <taxon>Eukaryota</taxon>
        <taxon>Haptista</taxon>
        <taxon>Haptophyta</taxon>
        <taxon>Prymnesiophyceae</taxon>
        <taxon>Prymnesiales</taxon>
        <taxon>Prymnesiaceae</taxon>
        <taxon>Prymnesium</taxon>
    </lineage>
</organism>
<feature type="transmembrane region" description="Helical" evidence="9">
    <location>
        <begin position="759"/>
        <end position="778"/>
    </location>
</feature>
<feature type="compositionally biased region" description="Low complexity" evidence="8">
    <location>
        <begin position="531"/>
        <end position="554"/>
    </location>
</feature>
<dbReference type="Pfam" id="PF00520">
    <property type="entry name" value="Ion_trans"/>
    <property type="match status" value="1"/>
</dbReference>
<keyword evidence="12" id="KW-1185">Reference proteome</keyword>
<keyword evidence="6 9" id="KW-0472">Membrane</keyword>
<feature type="compositionally biased region" description="Pro residues" evidence="8">
    <location>
        <begin position="481"/>
        <end position="490"/>
    </location>
</feature>
<gene>
    <name evidence="11" type="ORF">AB1Y20_023142</name>
</gene>
<evidence type="ECO:0000256" key="8">
    <source>
        <dbReference type="SAM" id="MobiDB-lite"/>
    </source>
</evidence>
<feature type="region of interest" description="Disordered" evidence="8">
    <location>
        <begin position="393"/>
        <end position="493"/>
    </location>
</feature>
<comment type="caution">
    <text evidence="11">The sequence shown here is derived from an EMBL/GenBank/DDBJ whole genome shotgun (WGS) entry which is preliminary data.</text>
</comment>
<feature type="transmembrane region" description="Helical" evidence="9">
    <location>
        <begin position="798"/>
        <end position="816"/>
    </location>
</feature>
<dbReference type="AlphaFoldDB" id="A0AB34JFV1"/>
<feature type="transmembrane region" description="Helical" evidence="9">
    <location>
        <begin position="659"/>
        <end position="681"/>
    </location>
</feature>
<feature type="transmembrane region" description="Helical" evidence="9">
    <location>
        <begin position="717"/>
        <end position="738"/>
    </location>
</feature>
<dbReference type="Gene3D" id="1.25.40.20">
    <property type="entry name" value="Ankyrin repeat-containing domain"/>
    <property type="match status" value="1"/>
</dbReference>
<feature type="compositionally biased region" description="Pro residues" evidence="8">
    <location>
        <begin position="514"/>
        <end position="530"/>
    </location>
</feature>
<evidence type="ECO:0000313" key="12">
    <source>
        <dbReference type="Proteomes" id="UP001515480"/>
    </source>
</evidence>
<evidence type="ECO:0000256" key="1">
    <source>
        <dbReference type="ARBA" id="ARBA00004141"/>
    </source>
</evidence>
<evidence type="ECO:0000256" key="6">
    <source>
        <dbReference type="ARBA" id="ARBA00023136"/>
    </source>
</evidence>
<protein>
    <recommendedName>
        <fullName evidence="10">Ion transport domain-containing protein</fullName>
    </recommendedName>
</protein>
<evidence type="ECO:0000313" key="11">
    <source>
        <dbReference type="EMBL" id="KAL1519631.1"/>
    </source>
</evidence>
<keyword evidence="7" id="KW-0407">Ion channel</keyword>
<keyword evidence="2" id="KW-0813">Transport</keyword>
<evidence type="ECO:0000256" key="5">
    <source>
        <dbReference type="ARBA" id="ARBA00023065"/>
    </source>
</evidence>
<accession>A0AB34JFV1</accession>
<dbReference type="GO" id="GO:0051480">
    <property type="term" value="P:regulation of cytosolic calcium ion concentration"/>
    <property type="evidence" value="ECO:0007669"/>
    <property type="project" value="TreeGrafter"/>
</dbReference>
<name>A0AB34JFV1_PRYPA</name>
<dbReference type="EMBL" id="JBGBPQ010000009">
    <property type="protein sequence ID" value="KAL1519631.1"/>
    <property type="molecule type" value="Genomic_DNA"/>
</dbReference>
<feature type="transmembrane region" description="Helical" evidence="9">
    <location>
        <begin position="337"/>
        <end position="357"/>
    </location>
</feature>
<dbReference type="PANTHER" id="PTHR10117:SF54">
    <property type="entry name" value="TRANSIENT RECEPTOR POTENTIAL-GAMMA PROTEIN"/>
    <property type="match status" value="1"/>
</dbReference>
<evidence type="ECO:0000256" key="2">
    <source>
        <dbReference type="ARBA" id="ARBA00022448"/>
    </source>
</evidence>
<feature type="transmembrane region" description="Helical" evidence="9">
    <location>
        <begin position="693"/>
        <end position="711"/>
    </location>
</feature>
<dbReference type="Pfam" id="PF12796">
    <property type="entry name" value="Ank_2"/>
    <property type="match status" value="1"/>
</dbReference>
<sequence>MVCSVSLQSRIDYLLRSREIGSFGSFKTSSRRSSSPQVLATPDAAAWKQATTGGGSEEFLHLARQGELPAIRAFLDTLDEDNRRRCLTAVDPNGDTALFLAIQYEYPNVVALLLQDKWTNPMQKNHKGQNGLNLAARSNRPFVIRTLLHRLLAVEKLQRGELVTFRHLAQILQAKRGQPSIRFALARSVLVDVYSKLGVDELARCVVNDFKRHPASCLYDCVSLAGAIRVHARAARSLDHVRADDLDATSARLQLAAAGCLSELYTLKDGLGRYEVDELLLTPLGEAAIKLAVRHSCTSLLAQPPVQAFLTREWRGPLLQSVIDNADSDLSRLTVGIIMWVFVALLNLLFLPFLAAMPHLERRSVSLLKQYAAEEVLARIGMQVEDTRRSRASYLNLSQRSTPEGSKRQSSRGSKRTSAAESSCEQPSHLPKRLINLRTPLRGVECRPISRKGPPLSSLFGRLRRRARRNASSDTPATPRVSPPTSPVCSPPKIYLSRTLRAPPPVEVPASPDCSPPPHFELPSSPPPSPAFSALQPSEVGSPAAASPSAPGSPQSWSLHEHPARQPMLEFYLLRVPMFKFALRICSDVLLAWLVTFVRFEGTLPHLLIYFVWPASGLMSEYKQLVAADGSLRNEMLSWLRADTPSTYRADLFNTVDMLALHLLLFSTIAWYYSSAVHAALRAFAVLALCVRLLRLIYLSQSLGALVLLLVRMTSDMIKLFALLSFVLVALVSSLYVLHDRPDEDLQPLPLECVDFLKLRGSWSTWHGVMFILINSILDGGAQDALLLCSLHDNELWSLAWVFTYLFLLFVCVLLLNMMIAMFTRSFDVVFDSMIEHVQTNYARAVVAWCASPPEPPPLNLLRLPADFGDSLLAALFGRKKPSLKDKSMSYRRHSHSSFFSGLKRNAVAYSSLNVSGNTFSGLGLQPQLDEILTAELSFRSAAKKMDSVFKDIADYSGTTVKSVVGRRNSWDIWKEKDTDELVRGVAMFVVRHEDSLVQEERWRLKMLRRVGGQFNHVNARFDEVETSMDKRHKIVLEQLAELKQFHVERRNSALKQQQSTSTAT</sequence>